<dbReference type="Proteomes" id="UP000018144">
    <property type="component" value="Unassembled WGS sequence"/>
</dbReference>
<organism evidence="1 2">
    <name type="scientific">Pyronema omphalodes (strain CBS 100304)</name>
    <name type="common">Pyronema confluens</name>
    <dbReference type="NCBI Taxonomy" id="1076935"/>
    <lineage>
        <taxon>Eukaryota</taxon>
        <taxon>Fungi</taxon>
        <taxon>Dikarya</taxon>
        <taxon>Ascomycota</taxon>
        <taxon>Pezizomycotina</taxon>
        <taxon>Pezizomycetes</taxon>
        <taxon>Pezizales</taxon>
        <taxon>Pyronemataceae</taxon>
        <taxon>Pyronema</taxon>
    </lineage>
</organism>
<proteinExistence type="predicted"/>
<protein>
    <submittedName>
        <fullName evidence="1">Uncharacterized protein</fullName>
    </submittedName>
</protein>
<gene>
    <name evidence="1" type="ORF">PCON_04018</name>
</gene>
<reference evidence="1 2" key="1">
    <citation type="journal article" date="2013" name="PLoS Genet.">
        <title>The genome and development-dependent transcriptomes of Pyronema confluens: a window into fungal evolution.</title>
        <authorList>
            <person name="Traeger S."/>
            <person name="Altegoer F."/>
            <person name="Freitag M."/>
            <person name="Gabaldon T."/>
            <person name="Kempken F."/>
            <person name="Kumar A."/>
            <person name="Marcet-Houben M."/>
            <person name="Poggeler S."/>
            <person name="Stajich J.E."/>
            <person name="Nowrousian M."/>
        </authorList>
    </citation>
    <scope>NUCLEOTIDE SEQUENCE [LARGE SCALE GENOMIC DNA]</scope>
    <source>
        <strain evidence="2">CBS 100304</strain>
        <tissue evidence="1">Vegetative mycelium</tissue>
    </source>
</reference>
<evidence type="ECO:0000313" key="1">
    <source>
        <dbReference type="EMBL" id="CCX34625.1"/>
    </source>
</evidence>
<sequence>MVDFKKRSTSANGNSGVLGSPILLKTSGNSLKTWSVHISGSRLFGRVISAMDTDTASPPVAFLMTPAMILTVPAVKSGPPFGRDLPSTGNNLASLK</sequence>
<name>U4LRN6_PYROM</name>
<dbReference type="EMBL" id="HF936572">
    <property type="protein sequence ID" value="CCX34625.1"/>
    <property type="molecule type" value="Genomic_DNA"/>
</dbReference>
<evidence type="ECO:0000313" key="2">
    <source>
        <dbReference type="Proteomes" id="UP000018144"/>
    </source>
</evidence>
<keyword evidence="2" id="KW-1185">Reference proteome</keyword>
<accession>U4LRN6</accession>
<dbReference type="AlphaFoldDB" id="U4LRN6"/>